<dbReference type="PANTHER" id="PTHR39341">
    <property type="entry name" value="BSL7085 PROTEIN"/>
    <property type="match status" value="1"/>
</dbReference>
<dbReference type="InterPro" id="IPR038062">
    <property type="entry name" value="ScdA-like_N_sf"/>
</dbReference>
<dbReference type="InterPro" id="IPR023883">
    <property type="entry name" value="CHP03980_redox-disulphide"/>
</dbReference>
<protein>
    <submittedName>
        <fullName evidence="3">DUF1858 domain-containing protein</fullName>
    </submittedName>
</protein>
<evidence type="ECO:0000313" key="4">
    <source>
        <dbReference type="Proteomes" id="UP000238358"/>
    </source>
</evidence>
<feature type="domain" description="DUF1858" evidence="1">
    <location>
        <begin position="16"/>
        <end position="65"/>
    </location>
</feature>
<evidence type="ECO:0000259" key="1">
    <source>
        <dbReference type="Pfam" id="PF08984"/>
    </source>
</evidence>
<name>A0A269TG42_MEGEL</name>
<dbReference type="AlphaFoldDB" id="A0A269TG42"/>
<dbReference type="SUPFAM" id="SSF140683">
    <property type="entry name" value="SP0561-like"/>
    <property type="match status" value="1"/>
</dbReference>
<reference evidence="2 4" key="1">
    <citation type="journal article" date="2018" name="Genome Announc.">
        <title>Complete genomes of two Megasphaera elsdenii strains, NCIMB 702410 and ATCC 25940.</title>
        <authorList>
            <person name="Hatmaker E.A."/>
            <person name="O'Dell K."/>
            <person name="Riley L.A."/>
            <person name="Klingeman D.M."/>
            <person name="Guss A.M."/>
        </authorList>
    </citation>
    <scope>NUCLEOTIDE SEQUENCE [LARGE SCALE GENOMIC DNA]</scope>
    <source>
        <strain evidence="2 4">NCIMB702410</strain>
    </source>
</reference>
<dbReference type="NCBIfam" id="TIGR03980">
    <property type="entry name" value="prismane_assoc"/>
    <property type="match status" value="1"/>
</dbReference>
<dbReference type="PANTHER" id="PTHR39341:SF1">
    <property type="entry name" value="DUF1858 DOMAIN-CONTAINING PROTEIN"/>
    <property type="match status" value="1"/>
</dbReference>
<dbReference type="Proteomes" id="UP000536773">
    <property type="component" value="Unassembled WGS sequence"/>
</dbReference>
<dbReference type="OrthoDB" id="9800558at2"/>
<evidence type="ECO:0000313" key="3">
    <source>
        <dbReference type="EMBL" id="NMK38733.1"/>
    </source>
</evidence>
<dbReference type="Pfam" id="PF08984">
    <property type="entry name" value="DUF1858"/>
    <property type="match status" value="1"/>
</dbReference>
<organism evidence="3 5">
    <name type="scientific">Megasphaera elsdenii</name>
    <dbReference type="NCBI Taxonomy" id="907"/>
    <lineage>
        <taxon>Bacteria</taxon>
        <taxon>Bacillati</taxon>
        <taxon>Bacillota</taxon>
        <taxon>Negativicutes</taxon>
        <taxon>Veillonellales</taxon>
        <taxon>Veillonellaceae</taxon>
        <taxon>Megasphaera</taxon>
    </lineage>
</organism>
<accession>A0A269TG42</accession>
<gene>
    <name evidence="2" type="ORF">C6Y28_07615</name>
    <name evidence="3" type="ORF">HG933_04980</name>
</gene>
<dbReference type="Gene3D" id="1.10.3910.10">
    <property type="entry name" value="SP0561-like"/>
    <property type="match status" value="1"/>
</dbReference>
<dbReference type="Proteomes" id="UP000238358">
    <property type="component" value="Chromosome"/>
</dbReference>
<evidence type="ECO:0000313" key="5">
    <source>
        <dbReference type="Proteomes" id="UP000536773"/>
    </source>
</evidence>
<reference evidence="3 5" key="2">
    <citation type="submission" date="2020-04" db="EMBL/GenBank/DDBJ databases">
        <authorList>
            <person name="Hitch T.C.A."/>
            <person name="Wylensek D."/>
            <person name="Clavel T."/>
        </authorList>
    </citation>
    <scope>NUCLEOTIDE SEQUENCE [LARGE SCALE GENOMIC DNA]</scope>
    <source>
        <strain evidence="3 5">WCA-386-APC-2A</strain>
    </source>
</reference>
<evidence type="ECO:0000313" key="2">
    <source>
        <dbReference type="EMBL" id="AVO27476.1"/>
    </source>
</evidence>
<dbReference type="EMBL" id="CP027569">
    <property type="protein sequence ID" value="AVO27476.1"/>
    <property type="molecule type" value="Genomic_DNA"/>
</dbReference>
<proteinExistence type="predicted"/>
<dbReference type="InterPro" id="IPR015077">
    <property type="entry name" value="DUF1858"/>
</dbReference>
<dbReference type="EMBL" id="JABBJH010000005">
    <property type="protein sequence ID" value="NMK38733.1"/>
    <property type="molecule type" value="Genomic_DNA"/>
</dbReference>
<dbReference type="RefSeq" id="WP_022497505.1">
    <property type="nucleotide sequence ID" value="NZ_CABMON010000002.1"/>
</dbReference>
<sequence>MLKSVLNKFAANEKVTSDMIMGDIIRLHPEVVDTLIGQGMHCLGCPSSQQESLANACFVHGLDPEIVTKAVNVAIEANKQ</sequence>